<keyword evidence="3" id="KW-1185">Reference proteome</keyword>
<accession>A0A9X9Q4R0</accession>
<name>A0A9X9Q4R0_GULGU</name>
<reference evidence="2 3" key="1">
    <citation type="submission" date="2018-10" db="EMBL/GenBank/DDBJ databases">
        <authorList>
            <person name="Ekblom R."/>
            <person name="Jareborg N."/>
        </authorList>
    </citation>
    <scope>NUCLEOTIDE SEQUENCE [LARGE SCALE GENOMIC DNA]</scope>
    <source>
        <tissue evidence="2">Muscle</tissue>
    </source>
</reference>
<dbReference type="AlphaFoldDB" id="A0A9X9Q4R0"/>
<protein>
    <submittedName>
        <fullName evidence="2">Uncharacterized protein</fullName>
    </submittedName>
</protein>
<feature type="region of interest" description="Disordered" evidence="1">
    <location>
        <begin position="1"/>
        <end position="25"/>
    </location>
</feature>
<evidence type="ECO:0000256" key="1">
    <source>
        <dbReference type="SAM" id="MobiDB-lite"/>
    </source>
</evidence>
<feature type="region of interest" description="Disordered" evidence="1">
    <location>
        <begin position="55"/>
        <end position="88"/>
    </location>
</feature>
<dbReference type="EMBL" id="CYRY02035339">
    <property type="protein sequence ID" value="VCX15573.1"/>
    <property type="molecule type" value="Genomic_DNA"/>
</dbReference>
<gene>
    <name evidence="2" type="ORF">BN2614_LOCUS10</name>
</gene>
<comment type="caution">
    <text evidence="2">The sequence shown here is derived from an EMBL/GenBank/DDBJ whole genome shotgun (WGS) entry which is preliminary data.</text>
</comment>
<proteinExistence type="predicted"/>
<sequence>MDSWTPSQGPTARGQNPAPSGTTLESPLITAIATFPLAAPRSAVCGSPRRGTFTAAPVHLSKRSRQPLPPSSVSWTPEGQTEVQRLSTREVGSSLRPLWRSAGKIAVVILNFGIQNYFDWL</sequence>
<feature type="compositionally biased region" description="Polar residues" evidence="1">
    <location>
        <begin position="71"/>
        <end position="86"/>
    </location>
</feature>
<evidence type="ECO:0000313" key="2">
    <source>
        <dbReference type="EMBL" id="VCX15573.1"/>
    </source>
</evidence>
<evidence type="ECO:0000313" key="3">
    <source>
        <dbReference type="Proteomes" id="UP000269945"/>
    </source>
</evidence>
<dbReference type="Proteomes" id="UP000269945">
    <property type="component" value="Unassembled WGS sequence"/>
</dbReference>
<organism evidence="2 3">
    <name type="scientific">Gulo gulo</name>
    <name type="common">Wolverine</name>
    <name type="synonym">Gluton</name>
    <dbReference type="NCBI Taxonomy" id="48420"/>
    <lineage>
        <taxon>Eukaryota</taxon>
        <taxon>Metazoa</taxon>
        <taxon>Chordata</taxon>
        <taxon>Craniata</taxon>
        <taxon>Vertebrata</taxon>
        <taxon>Euteleostomi</taxon>
        <taxon>Mammalia</taxon>
        <taxon>Eutheria</taxon>
        <taxon>Laurasiatheria</taxon>
        <taxon>Carnivora</taxon>
        <taxon>Caniformia</taxon>
        <taxon>Musteloidea</taxon>
        <taxon>Mustelidae</taxon>
        <taxon>Guloninae</taxon>
        <taxon>Gulo</taxon>
    </lineage>
</organism>